<evidence type="ECO:0000256" key="2">
    <source>
        <dbReference type="ARBA" id="ARBA00012485"/>
    </source>
</evidence>
<name>A0A0N0BD11_9HYME</name>
<dbReference type="GO" id="GO:0005829">
    <property type="term" value="C:cytosol"/>
    <property type="evidence" value="ECO:0007669"/>
    <property type="project" value="TreeGrafter"/>
</dbReference>
<evidence type="ECO:0000256" key="1">
    <source>
        <dbReference type="ARBA" id="ARBA00000885"/>
    </source>
</evidence>
<evidence type="ECO:0000313" key="9">
    <source>
        <dbReference type="EMBL" id="KOX69762.1"/>
    </source>
</evidence>
<dbReference type="GO" id="GO:0006513">
    <property type="term" value="P:protein monoubiquitination"/>
    <property type="evidence" value="ECO:0007669"/>
    <property type="project" value="TreeGrafter"/>
</dbReference>
<evidence type="ECO:0000313" key="10">
    <source>
        <dbReference type="Proteomes" id="UP000053105"/>
    </source>
</evidence>
<organism evidence="9 10">
    <name type="scientific">Melipona quadrifasciata</name>
    <dbReference type="NCBI Taxonomy" id="166423"/>
    <lineage>
        <taxon>Eukaryota</taxon>
        <taxon>Metazoa</taxon>
        <taxon>Ecdysozoa</taxon>
        <taxon>Arthropoda</taxon>
        <taxon>Hexapoda</taxon>
        <taxon>Insecta</taxon>
        <taxon>Pterygota</taxon>
        <taxon>Neoptera</taxon>
        <taxon>Endopterygota</taxon>
        <taxon>Hymenoptera</taxon>
        <taxon>Apocrita</taxon>
        <taxon>Aculeata</taxon>
        <taxon>Apoidea</taxon>
        <taxon>Anthophila</taxon>
        <taxon>Apidae</taxon>
        <taxon>Melipona</taxon>
    </lineage>
</organism>
<evidence type="ECO:0000256" key="6">
    <source>
        <dbReference type="ARBA" id="ARBA00032298"/>
    </source>
</evidence>
<comment type="subunit">
    <text evidence="8">Interacts with UBE2C/UbcH10 (E2 ubiquitin-conjugating enzyme). In vitro, interacts with cyclin-B.</text>
</comment>
<dbReference type="STRING" id="166423.A0A0N0BD11"/>
<protein>
    <recommendedName>
        <fullName evidence="3">E3 ubiquitin-protein ligase E3D</fullName>
        <ecNumber evidence="2">2.3.2.26</ecNumber>
    </recommendedName>
    <alternativeName>
        <fullName evidence="6">HECT-type E3 ubiquitin transferase E3D</fullName>
    </alternativeName>
    <alternativeName>
        <fullName evidence="5">UbcH10-binding protein with a HECT-like domain</fullName>
    </alternativeName>
    <alternativeName>
        <fullName evidence="4">Ubiquitin-conjugating enzyme E2C-binding protein</fullName>
    </alternativeName>
</protein>
<accession>A0A0N0BD11</accession>
<dbReference type="PANTHER" id="PTHR31531">
    <property type="entry name" value="E3 UBIQUITIN-PROTEIN LIGASE E3D FAMILY MEMBER"/>
    <property type="match status" value="1"/>
</dbReference>
<dbReference type="Proteomes" id="UP000053105">
    <property type="component" value="Unassembled WGS sequence"/>
</dbReference>
<dbReference type="GO" id="GO:0000209">
    <property type="term" value="P:protein polyubiquitination"/>
    <property type="evidence" value="ECO:0007669"/>
    <property type="project" value="TreeGrafter"/>
</dbReference>
<sequence length="370" mass="42696">MIKSMTLELRPRLQICNAFIHLNKKVNLTAVKVKLSKENIEITIENKTVIFLMKFIKLIPDSLSALDVTKNWICFRAQIMSDPLLGSFKTQIITNLTFNTNLLKDSIKNIELFNTGKCHIMCTFCKNILSRDIYIKRILPVPDINYDPSEWFCCKHNHSSTNMYNLIPLESDIFYGSFFFIIHASLFNHNLKVDENVVICSRCLHYLGKIHTDNSFKLWSCSVDYNSLSNSTIKNATDPFNDFLLAIKTSMTGIFGEEIILQYFEGKDSHSLTIKPMDWHLNLMIEPKDILCNNIVTLQRASVVKVLYKYETNKNTPDSVNKTYCEVSFLVIKAGLEHLLTSTKRFPQVYRTAIDYNVGYICLDNFINNT</sequence>
<evidence type="ECO:0000256" key="3">
    <source>
        <dbReference type="ARBA" id="ARBA00013646"/>
    </source>
</evidence>
<gene>
    <name evidence="9" type="ORF">WN51_05047</name>
</gene>
<evidence type="ECO:0000256" key="8">
    <source>
        <dbReference type="ARBA" id="ARBA00064185"/>
    </source>
</evidence>
<dbReference type="EC" id="2.3.2.26" evidence="2"/>
<dbReference type="Pfam" id="PF09814">
    <property type="entry name" value="HECT_2"/>
    <property type="match status" value="1"/>
</dbReference>
<reference evidence="9 10" key="1">
    <citation type="submission" date="2015-07" db="EMBL/GenBank/DDBJ databases">
        <title>The genome of Melipona quadrifasciata.</title>
        <authorList>
            <person name="Pan H."/>
            <person name="Kapheim K."/>
        </authorList>
    </citation>
    <scope>NUCLEOTIDE SEQUENCE [LARGE SCALE GENOMIC DNA]</scope>
    <source>
        <strain evidence="9">0111107301</strain>
        <tissue evidence="9">Whole body</tissue>
    </source>
</reference>
<comment type="catalytic activity">
    <reaction evidence="1">
        <text>S-ubiquitinyl-[E2 ubiquitin-conjugating enzyme]-L-cysteine + [acceptor protein]-L-lysine = [E2 ubiquitin-conjugating enzyme]-L-cysteine + N(6)-ubiquitinyl-[acceptor protein]-L-lysine.</text>
        <dbReference type="EC" id="2.3.2.26"/>
    </reaction>
</comment>
<evidence type="ECO:0000256" key="5">
    <source>
        <dbReference type="ARBA" id="ARBA00032234"/>
    </source>
</evidence>
<dbReference type="AlphaFoldDB" id="A0A0N0BD11"/>
<dbReference type="GO" id="GO:0000151">
    <property type="term" value="C:ubiquitin ligase complex"/>
    <property type="evidence" value="ECO:0007669"/>
    <property type="project" value="TreeGrafter"/>
</dbReference>
<dbReference type="GO" id="GO:0030332">
    <property type="term" value="F:cyclin binding"/>
    <property type="evidence" value="ECO:0007669"/>
    <property type="project" value="TreeGrafter"/>
</dbReference>
<evidence type="ECO:0000256" key="7">
    <source>
        <dbReference type="ARBA" id="ARBA00053831"/>
    </source>
</evidence>
<dbReference type="GO" id="GO:0031624">
    <property type="term" value="F:ubiquitin conjugating enzyme binding"/>
    <property type="evidence" value="ECO:0007669"/>
    <property type="project" value="TreeGrafter"/>
</dbReference>
<dbReference type="GO" id="GO:0051865">
    <property type="term" value="P:protein autoubiquitination"/>
    <property type="evidence" value="ECO:0007669"/>
    <property type="project" value="TreeGrafter"/>
</dbReference>
<proteinExistence type="predicted"/>
<dbReference type="GO" id="GO:0061630">
    <property type="term" value="F:ubiquitin protein ligase activity"/>
    <property type="evidence" value="ECO:0007669"/>
    <property type="project" value="UniProtKB-EC"/>
</dbReference>
<dbReference type="GO" id="GO:0043161">
    <property type="term" value="P:proteasome-mediated ubiquitin-dependent protein catabolic process"/>
    <property type="evidence" value="ECO:0007669"/>
    <property type="project" value="TreeGrafter"/>
</dbReference>
<dbReference type="EMBL" id="KQ435883">
    <property type="protein sequence ID" value="KOX69762.1"/>
    <property type="molecule type" value="Genomic_DNA"/>
</dbReference>
<dbReference type="OrthoDB" id="10264956at2759"/>
<keyword evidence="10" id="KW-1185">Reference proteome</keyword>
<dbReference type="InterPro" id="IPR019193">
    <property type="entry name" value="UBQ-conj_enz_E2-bd_prot"/>
</dbReference>
<dbReference type="PANTHER" id="PTHR31531:SF2">
    <property type="entry name" value="E3 UBIQUITIN-PROTEIN LIGASE E3D"/>
    <property type="match status" value="1"/>
</dbReference>
<dbReference type="GO" id="GO:0005634">
    <property type="term" value="C:nucleus"/>
    <property type="evidence" value="ECO:0007669"/>
    <property type="project" value="TreeGrafter"/>
</dbReference>
<evidence type="ECO:0000256" key="4">
    <source>
        <dbReference type="ARBA" id="ARBA00029737"/>
    </source>
</evidence>
<comment type="function">
    <text evidence="7">E3 ubiquitin-protein ligase which accepts ubiquitin from specific E2 ubiquitin-conjugating enzymes, and transfers it to substrates, generally promoting their degradation by the proteasome. Independently of its E3 ubiquitin-protein ligase activity, acts as an inhibitor of CPSF3 endonuclease activity by blocking CPSF3 active site.</text>
</comment>